<sequence>MAARGFASGPQFRGVFPGEPVTELCFAPSKERGLPLFRQLGDSGDLLESATLSFSLEEGVRMLRVMIQSQVYDSILYDIQRQGRISFYLAAAGEEAALVGSAAALKDADMILPQYRELPSLMWKGFTLDDVLAQLFATAKDPGRGRQMPIHYTPAHMCIMPVSSPLAVKIPQAAGVGYAYKLGKKDAVAAVYFGDGAASEGDACVGLNFAAALGSQTLFLCRNNGYAISTPVDEQYRGDGIGARAVAFGIDTVRVDGTDLVAVYAAVKAARELIVKRQEPAFVEMMTYRLGPHSTSDDSAAYRKAEEVQQWSTPALHCVRRFAAFLTKQGVWSTVEENALVEETRKRILSRIRVFEKMKHPPVLAGLFTDVYDKMPKSLQEQQEALRSFLSHPDRAKTYNLNRFERDQTGKGEN</sequence>
<evidence type="ECO:0000313" key="5">
    <source>
        <dbReference type="Proteomes" id="UP000224006"/>
    </source>
</evidence>
<dbReference type="OrthoDB" id="3845at2759"/>
<dbReference type="EC" id="1.2.4.4" evidence="2"/>
<dbReference type="SUPFAM" id="SSF52518">
    <property type="entry name" value="Thiamin diphosphate-binding fold (THDP-binding)"/>
    <property type="match status" value="1"/>
</dbReference>
<comment type="function">
    <text evidence="2">The branched-chain alpha-keto dehydrogenase complex catalyzes the overall conversion of alpha-keto acids to acyl-CoA and CO(2). It contains multiple copies of three enzymatic components: branched-chain alpha-keto acid decarboxylase (E1), lipoamide acyltransferase (E2) and lipoamide dehydrogenase (E3).</text>
</comment>
<dbReference type="KEGG" id="bbes:BESB_024810"/>
<comment type="caution">
    <text evidence="4">The sequence shown here is derived from an EMBL/GenBank/DDBJ whole genome shotgun (WGS) entry which is preliminary data.</text>
</comment>
<evidence type="ECO:0000256" key="1">
    <source>
        <dbReference type="ARBA" id="ARBA00023002"/>
    </source>
</evidence>
<organism evidence="4 5">
    <name type="scientific">Besnoitia besnoiti</name>
    <name type="common">Apicomplexan protozoan</name>
    <dbReference type="NCBI Taxonomy" id="94643"/>
    <lineage>
        <taxon>Eukaryota</taxon>
        <taxon>Sar</taxon>
        <taxon>Alveolata</taxon>
        <taxon>Apicomplexa</taxon>
        <taxon>Conoidasida</taxon>
        <taxon>Coccidia</taxon>
        <taxon>Eucoccidiorida</taxon>
        <taxon>Eimeriorina</taxon>
        <taxon>Sarcocystidae</taxon>
        <taxon>Besnoitia</taxon>
    </lineage>
</organism>
<protein>
    <recommendedName>
        <fullName evidence="2">2-oxoisovalerate dehydrogenase subunit alpha</fullName>
        <ecNumber evidence="2">1.2.4.4</ecNumber>
    </recommendedName>
    <alternativeName>
        <fullName evidence="2">Branched-chain alpha-keto acid dehydrogenase E1 component alpha chain</fullName>
    </alternativeName>
</protein>
<name>A0A2A9M0L8_BESBE</name>
<dbReference type="CDD" id="cd02000">
    <property type="entry name" value="TPP_E1_PDC_ADC_BCADC"/>
    <property type="match status" value="1"/>
</dbReference>
<accession>A0A2A9M0L8</accession>
<dbReference type="VEuPathDB" id="ToxoDB:BESB_024810"/>
<proteinExistence type="inferred from homology"/>
<gene>
    <name evidence="4" type="ORF">BESB_024810</name>
</gene>
<comment type="cofactor">
    <cofactor evidence="2">
        <name>thiamine diphosphate</name>
        <dbReference type="ChEBI" id="CHEBI:58937"/>
    </cofactor>
</comment>
<dbReference type="STRING" id="94643.A0A2A9M0L8"/>
<dbReference type="FunFam" id="3.40.50.970:FF:000108">
    <property type="entry name" value="2-oxoisovalerate dehydrogenase subunit alpha"/>
    <property type="match status" value="1"/>
</dbReference>
<keyword evidence="2" id="KW-0786">Thiamine pyrophosphate</keyword>
<dbReference type="GeneID" id="40307541"/>
<dbReference type="EMBL" id="NWUJ01000014">
    <property type="protein sequence ID" value="PFH31515.1"/>
    <property type="molecule type" value="Genomic_DNA"/>
</dbReference>
<dbReference type="Gene3D" id="3.40.50.970">
    <property type="match status" value="1"/>
</dbReference>
<evidence type="ECO:0000256" key="2">
    <source>
        <dbReference type="RuleBase" id="RU365014"/>
    </source>
</evidence>
<keyword evidence="1 2" id="KW-0560">Oxidoreductase</keyword>
<dbReference type="InterPro" id="IPR029061">
    <property type="entry name" value="THDP-binding"/>
</dbReference>
<comment type="similarity">
    <text evidence="2">Belongs to the BCKDHA family.</text>
</comment>
<dbReference type="GO" id="GO:0003863">
    <property type="term" value="F:branched-chain 2-oxo acid dehydrogenase activity"/>
    <property type="evidence" value="ECO:0007669"/>
    <property type="project" value="UniProtKB-EC"/>
</dbReference>
<evidence type="ECO:0000259" key="3">
    <source>
        <dbReference type="Pfam" id="PF00676"/>
    </source>
</evidence>
<dbReference type="InterPro" id="IPR001017">
    <property type="entry name" value="DH_E1"/>
</dbReference>
<feature type="domain" description="Dehydrogenase E1 component" evidence="3">
    <location>
        <begin position="65"/>
        <end position="359"/>
    </location>
</feature>
<evidence type="ECO:0000313" key="4">
    <source>
        <dbReference type="EMBL" id="PFH31515.1"/>
    </source>
</evidence>
<reference evidence="4 5" key="1">
    <citation type="submission" date="2017-09" db="EMBL/GenBank/DDBJ databases">
        <title>Genome sequencing of Besnoitia besnoiti strain Bb-Ger1.</title>
        <authorList>
            <person name="Schares G."/>
            <person name="Venepally P."/>
            <person name="Lorenzi H.A."/>
        </authorList>
    </citation>
    <scope>NUCLEOTIDE SEQUENCE [LARGE SCALE GENOMIC DNA]</scope>
    <source>
        <strain evidence="4 5">Bb-Ger1</strain>
    </source>
</reference>
<dbReference type="AlphaFoldDB" id="A0A2A9M0L8"/>
<dbReference type="GO" id="GO:0009083">
    <property type="term" value="P:branched-chain amino acid catabolic process"/>
    <property type="evidence" value="ECO:0007669"/>
    <property type="project" value="TreeGrafter"/>
</dbReference>
<dbReference type="PANTHER" id="PTHR43380">
    <property type="entry name" value="2-OXOISOVALERATE DEHYDROGENASE SUBUNIT ALPHA, MITOCHONDRIAL"/>
    <property type="match status" value="1"/>
</dbReference>
<dbReference type="InterPro" id="IPR050771">
    <property type="entry name" value="Alpha-ketoacid_DH_E1_comp"/>
</dbReference>
<dbReference type="RefSeq" id="XP_029215524.1">
    <property type="nucleotide sequence ID" value="XM_029361169.1"/>
</dbReference>
<comment type="catalytic activity">
    <reaction evidence="2">
        <text>N(6)-[(R)-lipoyl]-L-lysyl-[protein] + 3-methyl-2-oxobutanoate + H(+) = N(6)-[(R)-S(8)-2-methylpropanoyldihydrolipoyl]-L-lysyl-[protein] + CO2</text>
        <dbReference type="Rhea" id="RHEA:13457"/>
        <dbReference type="Rhea" id="RHEA-COMP:10474"/>
        <dbReference type="Rhea" id="RHEA-COMP:10497"/>
        <dbReference type="ChEBI" id="CHEBI:11851"/>
        <dbReference type="ChEBI" id="CHEBI:15378"/>
        <dbReference type="ChEBI" id="CHEBI:16526"/>
        <dbReference type="ChEBI" id="CHEBI:83099"/>
        <dbReference type="ChEBI" id="CHEBI:83142"/>
        <dbReference type="EC" id="1.2.4.4"/>
    </reaction>
</comment>
<dbReference type="Proteomes" id="UP000224006">
    <property type="component" value="Unassembled WGS sequence"/>
</dbReference>
<keyword evidence="5" id="KW-1185">Reference proteome</keyword>
<dbReference type="Pfam" id="PF00676">
    <property type="entry name" value="E1_dh"/>
    <property type="match status" value="1"/>
</dbReference>
<dbReference type="PANTHER" id="PTHR43380:SF1">
    <property type="entry name" value="2-OXOISOVALERATE DEHYDROGENASE SUBUNIT ALPHA, MITOCHONDRIAL"/>
    <property type="match status" value="1"/>
</dbReference>